<dbReference type="Pfam" id="PF10245">
    <property type="entry name" value="MRP-S22"/>
    <property type="match status" value="1"/>
</dbReference>
<dbReference type="GO" id="GO:0005763">
    <property type="term" value="C:mitochondrial small ribosomal subunit"/>
    <property type="evidence" value="ECO:0007669"/>
    <property type="project" value="TreeGrafter"/>
</dbReference>
<gene>
    <name evidence="1" type="ORF">OSB1V03_LOCUS4843</name>
</gene>
<dbReference type="EMBL" id="CAJPIZ010002296">
    <property type="protein sequence ID" value="CAG2104828.1"/>
    <property type="molecule type" value="Genomic_DNA"/>
</dbReference>
<evidence type="ECO:0000313" key="1">
    <source>
        <dbReference type="EMBL" id="CAD7624398.1"/>
    </source>
</evidence>
<proteinExistence type="predicted"/>
<dbReference type="OrthoDB" id="10052321at2759"/>
<dbReference type="AlphaFoldDB" id="A0A7R9KM59"/>
<dbReference type="InterPro" id="IPR019374">
    <property type="entry name" value="Ribosomal_mS22"/>
</dbReference>
<dbReference type="PANTHER" id="PTHR13071">
    <property type="entry name" value="MITOCHONDRIAL 28S RIBOSOMAL PROTEIN S22"/>
    <property type="match status" value="1"/>
</dbReference>
<protein>
    <submittedName>
        <fullName evidence="1">Uncharacterized protein</fullName>
    </submittedName>
</protein>
<accession>A0A7R9KM59</accession>
<sequence>MCSISKLSQILTIKSANRFSHAIKRTPNHSSSVSALVWNRLCHSNHTIDGPNSDKDIERIFLRPRVQTLLKRLIGFDDQKVFAAKPRLTSHANEVRFMTDNELNLRLEMSRKKAAEKIAMPPVLAPKEDNPRVLSFDPEIQGYIDSKFE</sequence>
<organism evidence="1">
    <name type="scientific">Medioppia subpectinata</name>
    <dbReference type="NCBI Taxonomy" id="1979941"/>
    <lineage>
        <taxon>Eukaryota</taxon>
        <taxon>Metazoa</taxon>
        <taxon>Ecdysozoa</taxon>
        <taxon>Arthropoda</taxon>
        <taxon>Chelicerata</taxon>
        <taxon>Arachnida</taxon>
        <taxon>Acari</taxon>
        <taxon>Acariformes</taxon>
        <taxon>Sarcoptiformes</taxon>
        <taxon>Oribatida</taxon>
        <taxon>Brachypylina</taxon>
        <taxon>Oppioidea</taxon>
        <taxon>Oppiidae</taxon>
        <taxon>Medioppia</taxon>
    </lineage>
</organism>
<evidence type="ECO:0000313" key="2">
    <source>
        <dbReference type="Proteomes" id="UP000759131"/>
    </source>
</evidence>
<dbReference type="GO" id="GO:0003735">
    <property type="term" value="F:structural constituent of ribosome"/>
    <property type="evidence" value="ECO:0007669"/>
    <property type="project" value="TreeGrafter"/>
</dbReference>
<reference evidence="1" key="1">
    <citation type="submission" date="2020-11" db="EMBL/GenBank/DDBJ databases">
        <authorList>
            <person name="Tran Van P."/>
        </authorList>
    </citation>
    <scope>NUCLEOTIDE SEQUENCE</scope>
</reference>
<dbReference type="EMBL" id="OC856871">
    <property type="protein sequence ID" value="CAD7624398.1"/>
    <property type="molecule type" value="Genomic_DNA"/>
</dbReference>
<dbReference type="Proteomes" id="UP000759131">
    <property type="component" value="Unassembled WGS sequence"/>
</dbReference>
<name>A0A7R9KM59_9ACAR</name>
<keyword evidence="2" id="KW-1185">Reference proteome</keyword>
<dbReference type="PANTHER" id="PTHR13071:SF4">
    <property type="entry name" value="SMALL RIBOSOMAL SUBUNIT PROTEIN MS22"/>
    <property type="match status" value="1"/>
</dbReference>